<evidence type="ECO:0000256" key="7">
    <source>
        <dbReference type="ARBA" id="ARBA00022989"/>
    </source>
</evidence>
<keyword evidence="9 12" id="KW-0472">Membrane</keyword>
<comment type="similarity">
    <text evidence="2">Belongs to the CorA metal ion transporter (MIT) (TC 1.A.35) family.</text>
</comment>
<sequence>MELYHFEDGKRPRRLSADEALPQTGYLWADFQRDDAANWACWAEPIVNSAIEPQHIDDSLNSLHPSFFDGTPDYDMVIFQGLGPSDAPFPMETRTTAFFIFKRVLVTICAHDSLSVQRVRARLFDTKIKPPASPMLLAHLMIDTMIDRFLAIREPMAALLTELQDDLLDPRSSSTDWRVLLDNRKQVRRLEALSESQLEALDAWRRSSCFDWNKTMDVRVRDVVEHATRVLNYASGQERDIEAAVQLHFASVAHRTNKIMQVLTVLSAIFFPLTLIVGIYGMNFEYMPELHWRYGYFYALGLLAAIGGSLYWYFRSRRFF</sequence>
<feature type="transmembrane region" description="Helical" evidence="12">
    <location>
        <begin position="294"/>
        <end position="314"/>
    </location>
</feature>
<dbReference type="GO" id="GO:0015087">
    <property type="term" value="F:cobalt ion transmembrane transporter activity"/>
    <property type="evidence" value="ECO:0007669"/>
    <property type="project" value="TreeGrafter"/>
</dbReference>
<name>A0A6M2BVQ9_9GAMM</name>
<evidence type="ECO:0000256" key="5">
    <source>
        <dbReference type="ARBA" id="ARBA00022692"/>
    </source>
</evidence>
<comment type="caution">
    <text evidence="13">The sequence shown here is derived from an EMBL/GenBank/DDBJ whole genome shotgun (WGS) entry which is preliminary data.</text>
</comment>
<dbReference type="Gene3D" id="3.30.460.20">
    <property type="entry name" value="CorA soluble domain-like"/>
    <property type="match status" value="1"/>
</dbReference>
<evidence type="ECO:0000256" key="10">
    <source>
        <dbReference type="ARBA" id="ARBA00034269"/>
    </source>
</evidence>
<protein>
    <submittedName>
        <fullName evidence="13">Magnesium transporter CorA family protein</fullName>
    </submittedName>
</protein>
<dbReference type="InterPro" id="IPR045863">
    <property type="entry name" value="CorA_TM1_TM2"/>
</dbReference>
<evidence type="ECO:0000256" key="11">
    <source>
        <dbReference type="ARBA" id="ARBA00045497"/>
    </source>
</evidence>
<dbReference type="CDD" id="cd12822">
    <property type="entry name" value="TmCorA-like"/>
    <property type="match status" value="1"/>
</dbReference>
<comment type="subcellular location">
    <subcellularLocation>
        <location evidence="1">Cell membrane</location>
        <topology evidence="1">Multi-pass membrane protein</topology>
    </subcellularLocation>
</comment>
<dbReference type="GO" id="GO:0015095">
    <property type="term" value="F:magnesium ion transmembrane transporter activity"/>
    <property type="evidence" value="ECO:0007669"/>
    <property type="project" value="TreeGrafter"/>
</dbReference>
<reference evidence="13 14" key="1">
    <citation type="journal article" date="2014" name="Int. J. Syst. Evol. Microbiol.">
        <title>Solimonas terrae sp. nov., isolated from soil.</title>
        <authorList>
            <person name="Kim S.J."/>
            <person name="Moon J.Y."/>
            <person name="Weon H.Y."/>
            <person name="Ahn J.H."/>
            <person name="Chen W.M."/>
            <person name="Kwon S.W."/>
        </authorList>
    </citation>
    <scope>NUCLEOTIDE SEQUENCE [LARGE SCALE GENOMIC DNA]</scope>
    <source>
        <strain evidence="13 14">KIS83-12</strain>
    </source>
</reference>
<evidence type="ECO:0000256" key="2">
    <source>
        <dbReference type="ARBA" id="ARBA00009765"/>
    </source>
</evidence>
<feature type="transmembrane region" description="Helical" evidence="12">
    <location>
        <begin position="262"/>
        <end position="282"/>
    </location>
</feature>
<dbReference type="SUPFAM" id="SSF144083">
    <property type="entry name" value="Magnesium transport protein CorA, transmembrane region"/>
    <property type="match status" value="1"/>
</dbReference>
<dbReference type="GO" id="GO:0005886">
    <property type="term" value="C:plasma membrane"/>
    <property type="evidence" value="ECO:0007669"/>
    <property type="project" value="UniProtKB-SubCell"/>
</dbReference>
<evidence type="ECO:0000256" key="9">
    <source>
        <dbReference type="ARBA" id="ARBA00023136"/>
    </source>
</evidence>
<keyword evidence="7 12" id="KW-1133">Transmembrane helix</keyword>
<proteinExistence type="inferred from homology"/>
<dbReference type="Proteomes" id="UP000472676">
    <property type="component" value="Unassembled WGS sequence"/>
</dbReference>
<dbReference type="InterPro" id="IPR045861">
    <property type="entry name" value="CorA_cytoplasmic_dom"/>
</dbReference>
<dbReference type="Pfam" id="PF01544">
    <property type="entry name" value="CorA"/>
    <property type="match status" value="1"/>
</dbReference>
<evidence type="ECO:0000313" key="13">
    <source>
        <dbReference type="EMBL" id="NGY06568.1"/>
    </source>
</evidence>
<organism evidence="13 14">
    <name type="scientific">Solimonas terrae</name>
    <dbReference type="NCBI Taxonomy" id="1396819"/>
    <lineage>
        <taxon>Bacteria</taxon>
        <taxon>Pseudomonadati</taxon>
        <taxon>Pseudomonadota</taxon>
        <taxon>Gammaproteobacteria</taxon>
        <taxon>Nevskiales</taxon>
        <taxon>Nevskiaceae</taxon>
        <taxon>Solimonas</taxon>
    </lineage>
</organism>
<evidence type="ECO:0000256" key="1">
    <source>
        <dbReference type="ARBA" id="ARBA00004651"/>
    </source>
</evidence>
<evidence type="ECO:0000256" key="3">
    <source>
        <dbReference type="ARBA" id="ARBA00022448"/>
    </source>
</evidence>
<keyword evidence="8" id="KW-0406">Ion transport</keyword>
<comment type="catalytic activity">
    <reaction evidence="10">
        <text>Mg(2+)(in) = Mg(2+)(out)</text>
        <dbReference type="Rhea" id="RHEA:29827"/>
        <dbReference type="ChEBI" id="CHEBI:18420"/>
    </reaction>
</comment>
<dbReference type="EMBL" id="JAAMOW010000009">
    <property type="protein sequence ID" value="NGY06568.1"/>
    <property type="molecule type" value="Genomic_DNA"/>
</dbReference>
<dbReference type="PANTHER" id="PTHR46494">
    <property type="entry name" value="CORA FAMILY METAL ION TRANSPORTER (EUROFUNG)"/>
    <property type="match status" value="1"/>
</dbReference>
<evidence type="ECO:0000313" key="14">
    <source>
        <dbReference type="Proteomes" id="UP000472676"/>
    </source>
</evidence>
<evidence type="ECO:0000256" key="8">
    <source>
        <dbReference type="ARBA" id="ARBA00023065"/>
    </source>
</evidence>
<dbReference type="GO" id="GO:0050897">
    <property type="term" value="F:cobalt ion binding"/>
    <property type="evidence" value="ECO:0007669"/>
    <property type="project" value="TreeGrafter"/>
</dbReference>
<dbReference type="AlphaFoldDB" id="A0A6M2BVQ9"/>
<dbReference type="FunFam" id="1.20.58.340:FF:000004">
    <property type="entry name" value="Magnesium transport protein CorA"/>
    <property type="match status" value="1"/>
</dbReference>
<dbReference type="Gene3D" id="1.20.58.340">
    <property type="entry name" value="Magnesium transport protein CorA, transmembrane region"/>
    <property type="match status" value="2"/>
</dbReference>
<dbReference type="SUPFAM" id="SSF143865">
    <property type="entry name" value="CorA soluble domain-like"/>
    <property type="match status" value="1"/>
</dbReference>
<evidence type="ECO:0000256" key="4">
    <source>
        <dbReference type="ARBA" id="ARBA00022475"/>
    </source>
</evidence>
<keyword evidence="5 12" id="KW-0812">Transmembrane</keyword>
<accession>A0A6M2BVQ9</accession>
<keyword evidence="4" id="KW-1003">Cell membrane</keyword>
<evidence type="ECO:0000256" key="12">
    <source>
        <dbReference type="SAM" id="Phobius"/>
    </source>
</evidence>
<evidence type="ECO:0000256" key="6">
    <source>
        <dbReference type="ARBA" id="ARBA00022842"/>
    </source>
</evidence>
<keyword evidence="6" id="KW-0460">Magnesium</keyword>
<dbReference type="GO" id="GO:0000287">
    <property type="term" value="F:magnesium ion binding"/>
    <property type="evidence" value="ECO:0007669"/>
    <property type="project" value="TreeGrafter"/>
</dbReference>
<dbReference type="InterPro" id="IPR002523">
    <property type="entry name" value="MgTranspt_CorA/ZnTranspt_ZntB"/>
</dbReference>
<keyword evidence="14" id="KW-1185">Reference proteome</keyword>
<dbReference type="PANTHER" id="PTHR46494:SF1">
    <property type="entry name" value="CORA FAMILY METAL ION TRANSPORTER (EUROFUNG)"/>
    <property type="match status" value="1"/>
</dbReference>
<dbReference type="RefSeq" id="WP_166260352.1">
    <property type="nucleotide sequence ID" value="NZ_JAAMOW010000009.1"/>
</dbReference>
<keyword evidence="3" id="KW-0813">Transport</keyword>
<gene>
    <name evidence="13" type="ORF">G7Y85_17470</name>
</gene>
<comment type="function">
    <text evidence="11">Mediates influx of magnesium ions. Alternates between open and closed states. Activated by low cytoplasmic Mg(2+) levels. Inactive when cytoplasmic Mg(2+) levels are high.</text>
</comment>